<protein>
    <submittedName>
        <fullName evidence="1">Uncharacterized protein</fullName>
    </submittedName>
</protein>
<name>A0ABN9DJ30_9NEOB</name>
<organism evidence="1 2">
    <name type="scientific">Staurois parvus</name>
    <dbReference type="NCBI Taxonomy" id="386267"/>
    <lineage>
        <taxon>Eukaryota</taxon>
        <taxon>Metazoa</taxon>
        <taxon>Chordata</taxon>
        <taxon>Craniata</taxon>
        <taxon>Vertebrata</taxon>
        <taxon>Euteleostomi</taxon>
        <taxon>Amphibia</taxon>
        <taxon>Batrachia</taxon>
        <taxon>Anura</taxon>
        <taxon>Neobatrachia</taxon>
        <taxon>Ranoidea</taxon>
        <taxon>Ranidae</taxon>
        <taxon>Staurois</taxon>
    </lineage>
</organism>
<evidence type="ECO:0000313" key="2">
    <source>
        <dbReference type="Proteomes" id="UP001162483"/>
    </source>
</evidence>
<feature type="non-terminal residue" evidence="1">
    <location>
        <position position="63"/>
    </location>
</feature>
<gene>
    <name evidence="1" type="ORF">SPARVUS_LOCUS7198153</name>
</gene>
<evidence type="ECO:0000313" key="1">
    <source>
        <dbReference type="EMBL" id="CAI9571172.1"/>
    </source>
</evidence>
<keyword evidence="2" id="KW-1185">Reference proteome</keyword>
<reference evidence="1" key="1">
    <citation type="submission" date="2023-05" db="EMBL/GenBank/DDBJ databases">
        <authorList>
            <person name="Stuckert A."/>
        </authorList>
    </citation>
    <scope>NUCLEOTIDE SEQUENCE</scope>
</reference>
<sequence>MIPYCPGGAMSCQSAPAQDNSELNVPSYFSNCQLYHACSLLLSPVVCLQSLTISCIMSAVNDH</sequence>
<comment type="caution">
    <text evidence="1">The sequence shown here is derived from an EMBL/GenBank/DDBJ whole genome shotgun (WGS) entry which is preliminary data.</text>
</comment>
<dbReference type="Proteomes" id="UP001162483">
    <property type="component" value="Unassembled WGS sequence"/>
</dbReference>
<accession>A0ABN9DJ30</accession>
<dbReference type="EMBL" id="CATNWA010014384">
    <property type="protein sequence ID" value="CAI9571172.1"/>
    <property type="molecule type" value="Genomic_DNA"/>
</dbReference>
<proteinExistence type="predicted"/>